<feature type="domain" description="MGS-like" evidence="11">
    <location>
        <begin position="1"/>
        <end position="147"/>
    </location>
</feature>
<dbReference type="SUPFAM" id="SSF52335">
    <property type="entry name" value="Methylglyoxal synthase-like"/>
    <property type="match status" value="1"/>
</dbReference>
<gene>
    <name evidence="10 12" type="primary">purH</name>
    <name evidence="12" type="ORF">E3J59_05245</name>
</gene>
<dbReference type="GO" id="GO:0004643">
    <property type="term" value="F:phosphoribosylaminoimidazolecarboxamide formyltransferase activity"/>
    <property type="evidence" value="ECO:0007669"/>
    <property type="project" value="UniProtKB-UniRule"/>
</dbReference>
<dbReference type="SMART" id="SM00851">
    <property type="entry name" value="MGS"/>
    <property type="match status" value="1"/>
</dbReference>
<dbReference type="EC" id="2.1.2.3" evidence="10"/>
<organism evidence="12 13">
    <name type="scientific">Aerophobetes bacterium</name>
    <dbReference type="NCBI Taxonomy" id="2030807"/>
    <lineage>
        <taxon>Bacteria</taxon>
        <taxon>Candidatus Aerophobota</taxon>
    </lineage>
</organism>
<accession>A0A523UP06</accession>
<comment type="caution">
    <text evidence="12">The sequence shown here is derived from an EMBL/GenBank/DDBJ whole genome shotgun (WGS) entry which is preliminary data.</text>
</comment>
<evidence type="ECO:0000256" key="1">
    <source>
        <dbReference type="ARBA" id="ARBA00004844"/>
    </source>
</evidence>
<dbReference type="HAMAP" id="MF_00139">
    <property type="entry name" value="PurH"/>
    <property type="match status" value="1"/>
</dbReference>
<comment type="pathway">
    <text evidence="1 10">Purine metabolism; IMP biosynthesis via de novo pathway; IMP from 5-formamido-1-(5-phospho-D-ribosyl)imidazole-4-carboxamide: step 1/1.</text>
</comment>
<name>A0A523UP06_UNCAE</name>
<dbReference type="FunFam" id="3.40.140.20:FF:000001">
    <property type="entry name" value="Bifunctional purine biosynthesis protein PurH"/>
    <property type="match status" value="1"/>
</dbReference>
<comment type="catalytic activity">
    <reaction evidence="8 10">
        <text>(6R)-10-formyltetrahydrofolate + 5-amino-1-(5-phospho-beta-D-ribosyl)imidazole-4-carboxamide = 5-formamido-1-(5-phospho-D-ribosyl)imidazole-4-carboxamide + (6S)-5,6,7,8-tetrahydrofolate</text>
        <dbReference type="Rhea" id="RHEA:22192"/>
        <dbReference type="ChEBI" id="CHEBI:57453"/>
        <dbReference type="ChEBI" id="CHEBI:58467"/>
        <dbReference type="ChEBI" id="CHEBI:58475"/>
        <dbReference type="ChEBI" id="CHEBI:195366"/>
        <dbReference type="EC" id="2.1.2.3"/>
    </reaction>
</comment>
<dbReference type="FunFam" id="3.40.50.1380:FF:000001">
    <property type="entry name" value="Bifunctional purine biosynthesis protein PurH"/>
    <property type="match status" value="1"/>
</dbReference>
<dbReference type="Gene3D" id="3.40.140.20">
    <property type="match status" value="2"/>
</dbReference>
<dbReference type="SMART" id="SM00798">
    <property type="entry name" value="AICARFT_IMPCHas"/>
    <property type="match status" value="1"/>
</dbReference>
<dbReference type="EMBL" id="SOJK01000225">
    <property type="protein sequence ID" value="TET44270.1"/>
    <property type="molecule type" value="Genomic_DNA"/>
</dbReference>
<dbReference type="NCBIfam" id="TIGR00355">
    <property type="entry name" value="purH"/>
    <property type="match status" value="1"/>
</dbReference>
<evidence type="ECO:0000256" key="8">
    <source>
        <dbReference type="ARBA" id="ARBA00050488"/>
    </source>
</evidence>
<evidence type="ECO:0000313" key="13">
    <source>
        <dbReference type="Proteomes" id="UP000320679"/>
    </source>
</evidence>
<dbReference type="CDD" id="cd01421">
    <property type="entry name" value="IMPCH"/>
    <property type="match status" value="1"/>
</dbReference>
<evidence type="ECO:0000256" key="4">
    <source>
        <dbReference type="ARBA" id="ARBA00022679"/>
    </source>
</evidence>
<keyword evidence="6 10" id="KW-0378">Hydrolase</keyword>
<protein>
    <recommendedName>
        <fullName evidence="10">Bifunctional purine biosynthesis protein PurH</fullName>
    </recommendedName>
    <domain>
        <recommendedName>
            <fullName evidence="10">Phosphoribosylaminoimidazolecarboxamide formyltransferase</fullName>
            <ecNumber evidence="10">2.1.2.3</ecNumber>
        </recommendedName>
        <alternativeName>
            <fullName evidence="10">AICAR transformylase</fullName>
        </alternativeName>
    </domain>
    <domain>
        <recommendedName>
            <fullName evidence="10">IMP cyclohydrolase</fullName>
            <ecNumber evidence="10">3.5.4.10</ecNumber>
        </recommendedName>
        <alternativeName>
            <fullName evidence="10">ATIC</fullName>
        </alternativeName>
        <alternativeName>
            <fullName evidence="10">IMP synthase</fullName>
        </alternativeName>
        <alternativeName>
            <fullName evidence="10">Inosinicase</fullName>
        </alternativeName>
    </domain>
</protein>
<dbReference type="GO" id="GO:0005829">
    <property type="term" value="C:cytosol"/>
    <property type="evidence" value="ECO:0007669"/>
    <property type="project" value="TreeGrafter"/>
</dbReference>
<keyword evidence="5 10" id="KW-0658">Purine biosynthesis</keyword>
<evidence type="ECO:0000256" key="3">
    <source>
        <dbReference type="ARBA" id="ARBA00007667"/>
    </source>
</evidence>
<evidence type="ECO:0000256" key="2">
    <source>
        <dbReference type="ARBA" id="ARBA00004954"/>
    </source>
</evidence>
<dbReference type="PIRSF" id="PIRSF000414">
    <property type="entry name" value="AICARFT_IMPCHas"/>
    <property type="match status" value="1"/>
</dbReference>
<keyword evidence="7 10" id="KW-0511">Multifunctional enzyme</keyword>
<dbReference type="Pfam" id="PF02142">
    <property type="entry name" value="MGS"/>
    <property type="match status" value="1"/>
</dbReference>
<comment type="pathway">
    <text evidence="2 10">Purine metabolism; IMP biosynthesis via de novo pathway; 5-formamido-1-(5-phospho-D-ribosyl)imidazole-4-carboxamide from 5-amino-1-(5-phospho-D-ribosyl)imidazole-4-carboxamide (10-formyl THF route): step 1/1.</text>
</comment>
<dbReference type="GO" id="GO:0006189">
    <property type="term" value="P:'de novo' IMP biosynthetic process"/>
    <property type="evidence" value="ECO:0007669"/>
    <property type="project" value="UniProtKB-UniRule"/>
</dbReference>
<comment type="domain">
    <text evidence="10">The IMP cyclohydrolase activity resides in the N-terminal region.</text>
</comment>
<dbReference type="NCBIfam" id="NF002049">
    <property type="entry name" value="PRK00881.1"/>
    <property type="match status" value="1"/>
</dbReference>
<evidence type="ECO:0000256" key="5">
    <source>
        <dbReference type="ARBA" id="ARBA00022755"/>
    </source>
</evidence>
<evidence type="ECO:0000256" key="9">
    <source>
        <dbReference type="ARBA" id="ARBA00050687"/>
    </source>
</evidence>
<dbReference type="PANTHER" id="PTHR11692">
    <property type="entry name" value="BIFUNCTIONAL PURINE BIOSYNTHESIS PROTEIN PURH"/>
    <property type="match status" value="1"/>
</dbReference>
<evidence type="ECO:0000256" key="7">
    <source>
        <dbReference type="ARBA" id="ARBA00023268"/>
    </source>
</evidence>
<dbReference type="SUPFAM" id="SSF53927">
    <property type="entry name" value="Cytidine deaminase-like"/>
    <property type="match status" value="1"/>
</dbReference>
<dbReference type="PANTHER" id="PTHR11692:SF0">
    <property type="entry name" value="BIFUNCTIONAL PURINE BIOSYNTHESIS PROTEIN ATIC"/>
    <property type="match status" value="1"/>
</dbReference>
<sequence>MPRIKTALVSVSNKEGIVDLVRELVKMRIEILSTGGTARILKEAGLPIGELSKEVGISPMLGGRVKTLHPNIHAGILTLRDNPQHIKEMKALDINLIDMVVVNFYPFTQVITKEETTLEQALENIDIGGPAMLRSAAKNFCYVAALSSPEQYPGILKELRENEGFLKVSTCRDLAMQVFQITASYNGLIANYLGKEKEERFPEIVNLNLRKMENLRYGENPHQRAAFYVDSARGEVSSPLAQQISGKKTSFNNLLDLDAALGIVREFTQPAVAIIKHTNPCGFGCAPTLPEAYQKALSTDPVSAFGSIVGLNRAVDRATALEIASPNSFIEGIIAPDYEEEILQILKTKQKWGKNVCILKTGTFSSLPEERWNMKKVEGGYLLQDEDRETHIPAQMRIVSQRKPSSKEKEDLLFAWKIVKWVKSNAIVLAKNTTVVGVGAGQMSRIDSTLIAIRKAGRRAKGSVLGSDAFMPFPDIVERAEKAGITAIIQPGGALRDKEVIKMANQYQMAMLFTGIRHFRH</sequence>
<dbReference type="Proteomes" id="UP000320679">
    <property type="component" value="Unassembled WGS sequence"/>
</dbReference>
<evidence type="ECO:0000313" key="12">
    <source>
        <dbReference type="EMBL" id="TET44270.1"/>
    </source>
</evidence>
<dbReference type="UniPathway" id="UPA00074">
    <property type="reaction ID" value="UER00133"/>
</dbReference>
<dbReference type="InterPro" id="IPR036914">
    <property type="entry name" value="MGS-like_dom_sf"/>
</dbReference>
<dbReference type="AlphaFoldDB" id="A0A523UP06"/>
<reference evidence="12 13" key="1">
    <citation type="submission" date="2019-03" db="EMBL/GenBank/DDBJ databases">
        <title>Metabolic potential of uncultured bacteria and archaea associated with petroleum seepage in deep-sea sediments.</title>
        <authorList>
            <person name="Dong X."/>
            <person name="Hubert C."/>
        </authorList>
    </citation>
    <scope>NUCLEOTIDE SEQUENCE [LARGE SCALE GENOMIC DNA]</scope>
    <source>
        <strain evidence="12">E29_bin78</strain>
    </source>
</reference>
<dbReference type="InterPro" id="IPR002695">
    <property type="entry name" value="PurH-like"/>
</dbReference>
<dbReference type="InterPro" id="IPR016193">
    <property type="entry name" value="Cytidine_deaminase-like"/>
</dbReference>
<dbReference type="Gene3D" id="3.40.50.1380">
    <property type="entry name" value="Methylglyoxal synthase-like domain"/>
    <property type="match status" value="1"/>
</dbReference>
<dbReference type="InterPro" id="IPR011607">
    <property type="entry name" value="MGS-like_dom"/>
</dbReference>
<comment type="catalytic activity">
    <reaction evidence="9 10">
        <text>IMP + H2O = 5-formamido-1-(5-phospho-D-ribosyl)imidazole-4-carboxamide</text>
        <dbReference type="Rhea" id="RHEA:18445"/>
        <dbReference type="ChEBI" id="CHEBI:15377"/>
        <dbReference type="ChEBI" id="CHEBI:58053"/>
        <dbReference type="ChEBI" id="CHEBI:58467"/>
        <dbReference type="EC" id="3.5.4.10"/>
    </reaction>
</comment>
<comment type="similarity">
    <text evidence="3 10">Belongs to the PurH family.</text>
</comment>
<dbReference type="EC" id="3.5.4.10" evidence="10"/>
<evidence type="ECO:0000259" key="11">
    <source>
        <dbReference type="PROSITE" id="PS51855"/>
    </source>
</evidence>
<keyword evidence="4 10" id="KW-0808">Transferase</keyword>
<dbReference type="GO" id="GO:0003937">
    <property type="term" value="F:IMP cyclohydrolase activity"/>
    <property type="evidence" value="ECO:0007669"/>
    <property type="project" value="UniProtKB-UniRule"/>
</dbReference>
<proteinExistence type="inferred from homology"/>
<dbReference type="PROSITE" id="PS51855">
    <property type="entry name" value="MGS"/>
    <property type="match status" value="1"/>
</dbReference>
<evidence type="ECO:0000256" key="10">
    <source>
        <dbReference type="HAMAP-Rule" id="MF_00139"/>
    </source>
</evidence>
<evidence type="ECO:0000256" key="6">
    <source>
        <dbReference type="ARBA" id="ARBA00022801"/>
    </source>
</evidence>
<dbReference type="InterPro" id="IPR024051">
    <property type="entry name" value="AICAR_Tfase_dup_dom_sf"/>
</dbReference>
<dbReference type="Pfam" id="PF01808">
    <property type="entry name" value="AICARFT_IMPCHas"/>
    <property type="match status" value="1"/>
</dbReference>